<dbReference type="Gene3D" id="3.40.720.10">
    <property type="entry name" value="Alkaline Phosphatase, subunit A"/>
    <property type="match status" value="1"/>
</dbReference>
<dbReference type="RefSeq" id="WP_277831265.1">
    <property type="nucleotide sequence ID" value="NZ_JARQZE010000003.1"/>
</dbReference>
<dbReference type="PANTHER" id="PTHR47371:SF3">
    <property type="entry name" value="PHOSPHOGLYCEROL TRANSFERASE I"/>
    <property type="match status" value="1"/>
</dbReference>
<feature type="transmembrane region" description="Helical" evidence="7">
    <location>
        <begin position="38"/>
        <end position="56"/>
    </location>
</feature>
<feature type="transmembrane region" description="Helical" evidence="7">
    <location>
        <begin position="93"/>
        <end position="117"/>
    </location>
</feature>
<evidence type="ECO:0000256" key="7">
    <source>
        <dbReference type="SAM" id="Phobius"/>
    </source>
</evidence>
<evidence type="ECO:0000256" key="2">
    <source>
        <dbReference type="ARBA" id="ARBA00022475"/>
    </source>
</evidence>
<comment type="caution">
    <text evidence="9">The sequence shown here is derived from an EMBL/GenBank/DDBJ whole genome shotgun (WGS) entry which is preliminary data.</text>
</comment>
<dbReference type="CDD" id="cd16015">
    <property type="entry name" value="LTA_synthase"/>
    <property type="match status" value="1"/>
</dbReference>
<dbReference type="InterPro" id="IPR000917">
    <property type="entry name" value="Sulfatase_N"/>
</dbReference>
<dbReference type="Proteomes" id="UP001597158">
    <property type="component" value="Unassembled WGS sequence"/>
</dbReference>
<comment type="subcellular location">
    <subcellularLocation>
        <location evidence="1">Cell membrane</location>
        <topology evidence="1">Multi-pass membrane protein</topology>
    </subcellularLocation>
</comment>
<evidence type="ECO:0000256" key="4">
    <source>
        <dbReference type="ARBA" id="ARBA00022989"/>
    </source>
</evidence>
<dbReference type="SUPFAM" id="SSF53649">
    <property type="entry name" value="Alkaline phosphatase-like"/>
    <property type="match status" value="1"/>
</dbReference>
<evidence type="ECO:0000256" key="5">
    <source>
        <dbReference type="ARBA" id="ARBA00023136"/>
    </source>
</evidence>
<keyword evidence="5 7" id="KW-0472">Membrane</keyword>
<keyword evidence="10" id="KW-1185">Reference proteome</keyword>
<dbReference type="PANTHER" id="PTHR47371">
    <property type="entry name" value="LIPOTEICHOIC ACID SYNTHASE"/>
    <property type="match status" value="1"/>
</dbReference>
<organism evidence="9 10">
    <name type="scientific">Thauera mechernichensis</name>
    <dbReference type="NCBI Taxonomy" id="82788"/>
    <lineage>
        <taxon>Bacteria</taxon>
        <taxon>Pseudomonadati</taxon>
        <taxon>Pseudomonadota</taxon>
        <taxon>Betaproteobacteria</taxon>
        <taxon>Rhodocyclales</taxon>
        <taxon>Zoogloeaceae</taxon>
        <taxon>Thauera</taxon>
    </lineage>
</organism>
<feature type="compositionally biased region" description="Polar residues" evidence="6">
    <location>
        <begin position="1"/>
        <end position="19"/>
    </location>
</feature>
<dbReference type="InterPro" id="IPR017850">
    <property type="entry name" value="Alkaline_phosphatase_core_sf"/>
</dbReference>
<evidence type="ECO:0000256" key="3">
    <source>
        <dbReference type="ARBA" id="ARBA00022692"/>
    </source>
</evidence>
<evidence type="ECO:0000256" key="6">
    <source>
        <dbReference type="SAM" id="MobiDB-lite"/>
    </source>
</evidence>
<evidence type="ECO:0000256" key="1">
    <source>
        <dbReference type="ARBA" id="ARBA00004651"/>
    </source>
</evidence>
<protein>
    <submittedName>
        <fullName evidence="9">LTA synthase family protein</fullName>
    </submittedName>
</protein>
<evidence type="ECO:0000259" key="8">
    <source>
        <dbReference type="Pfam" id="PF00884"/>
    </source>
</evidence>
<keyword evidence="3 7" id="KW-0812">Transmembrane</keyword>
<keyword evidence="2" id="KW-1003">Cell membrane</keyword>
<feature type="transmembrane region" description="Helical" evidence="7">
    <location>
        <begin position="164"/>
        <end position="184"/>
    </location>
</feature>
<evidence type="ECO:0000313" key="9">
    <source>
        <dbReference type="EMBL" id="MFD1262490.1"/>
    </source>
</evidence>
<keyword evidence="4 7" id="KW-1133">Transmembrane helix</keyword>
<sequence length="659" mass="72399">MPTSASRSPARSESQSAAQSPAVGVTRPRAGLRHAREWGYALGLVAAWYALAQWASAHFLDVAPRPDAWLRDLSAHLLIGGLLFLMARSVARFGVAMVVLFSAFTVGNALKLAVLGGPVMPDDFVAARNLFLLLEGWQLWGSVAMLALPLGALAWMFAWRSPRAWGAVATVAAGVWMIVAQPAVVTSWMDARFGDWVWNQRGNYEMRGLPIHLVQEAARNLARRGAAPASDEVDGALALLGATQPSPFMRAAARRDGRGGRNVHMIVLESFWDPVALKAAGLSADPLDPAFRKLWKAAGNAKVMSPVFGGYTANAEFEALCGFPVMTDAVFFEGRLRRDVPCLPRHLGEAGYRSYASHPNAAPFWNRINAYRRIGFEHYWSDRDFELDDMNREFLSDASLYRQVLERIGPELGNGQPVFNYVLTYFGHLDYPLNAQRPQVIDTRTDNALVKAYANTVYYKSRELMAFLGELRERDPDAIIVLFGDHLPSLGWNHGGYAESGLLAPNRAQFDDPMFRTLVSTPLVVIDGKRGPLRTGDLPIYALPALILDLLDDERETMLRFAARSDDAVRIRPLPGVQLALEGKRLTVCRNGELLPECEPVAAWVAAIETLKRDLFSGAQHALQAPAGKPMLQTVELEAEEMTVEAALDTLATEGAPDV</sequence>
<accession>A0ABW3WBB4</accession>
<feature type="transmembrane region" description="Helical" evidence="7">
    <location>
        <begin position="68"/>
        <end position="86"/>
    </location>
</feature>
<evidence type="ECO:0000313" key="10">
    <source>
        <dbReference type="Proteomes" id="UP001597158"/>
    </source>
</evidence>
<dbReference type="InterPro" id="IPR050448">
    <property type="entry name" value="OpgB/LTA_synthase_biosynth"/>
</dbReference>
<feature type="region of interest" description="Disordered" evidence="6">
    <location>
        <begin position="1"/>
        <end position="25"/>
    </location>
</feature>
<proteinExistence type="predicted"/>
<feature type="domain" description="Sulfatase N-terminal" evidence="8">
    <location>
        <begin position="261"/>
        <end position="514"/>
    </location>
</feature>
<name>A0ABW3WBB4_9RHOO</name>
<feature type="transmembrane region" description="Helical" evidence="7">
    <location>
        <begin position="137"/>
        <end position="157"/>
    </location>
</feature>
<dbReference type="Pfam" id="PF00884">
    <property type="entry name" value="Sulfatase"/>
    <property type="match status" value="1"/>
</dbReference>
<dbReference type="EMBL" id="JBHTMC010000002">
    <property type="protein sequence ID" value="MFD1262490.1"/>
    <property type="molecule type" value="Genomic_DNA"/>
</dbReference>
<reference evidence="10" key="1">
    <citation type="journal article" date="2019" name="Int. J. Syst. Evol. Microbiol.">
        <title>The Global Catalogue of Microorganisms (GCM) 10K type strain sequencing project: providing services to taxonomists for standard genome sequencing and annotation.</title>
        <authorList>
            <consortium name="The Broad Institute Genomics Platform"/>
            <consortium name="The Broad Institute Genome Sequencing Center for Infectious Disease"/>
            <person name="Wu L."/>
            <person name="Ma J."/>
        </authorList>
    </citation>
    <scope>NUCLEOTIDE SEQUENCE [LARGE SCALE GENOMIC DNA]</scope>
    <source>
        <strain evidence="10">CCUG 48884</strain>
    </source>
</reference>
<gene>
    <name evidence="9" type="ORF">ACFQ4M_02775</name>
</gene>